<dbReference type="PRINTS" id="PR00081">
    <property type="entry name" value="GDHRDH"/>
</dbReference>
<keyword evidence="6" id="KW-1185">Reference proteome</keyword>
<dbReference type="Proteomes" id="UP000192393">
    <property type="component" value="Unassembled WGS sequence"/>
</dbReference>
<dbReference type="SUPFAM" id="SSF51735">
    <property type="entry name" value="NAD(P)-binding Rossmann-fold domains"/>
    <property type="match status" value="1"/>
</dbReference>
<name>A0A1W2BV39_9FLAO</name>
<evidence type="ECO:0000256" key="1">
    <source>
        <dbReference type="ARBA" id="ARBA00006484"/>
    </source>
</evidence>
<evidence type="ECO:0000256" key="3">
    <source>
        <dbReference type="RuleBase" id="RU000363"/>
    </source>
</evidence>
<evidence type="ECO:0000256" key="4">
    <source>
        <dbReference type="SAM" id="Phobius"/>
    </source>
</evidence>
<dbReference type="Pfam" id="PF00106">
    <property type="entry name" value="adh_short"/>
    <property type="match status" value="1"/>
</dbReference>
<dbReference type="InterPro" id="IPR020904">
    <property type="entry name" value="Sc_DH/Rdtase_CS"/>
</dbReference>
<dbReference type="STRING" id="1434700.SAMN06296427_107173"/>
<accession>A0A1W2BV39</accession>
<evidence type="ECO:0000313" key="5">
    <source>
        <dbReference type="EMBL" id="SMC76843.1"/>
    </source>
</evidence>
<sequence>MENYDEFYSLKGKTVVITGASSGVGKATAEAFALEGCNVVLAARGKEALDEAASDCRKLGAIALSVPTDVSDATQVQNLTNEALQLTGRIDIWVNNAGVMASGKFEEIPIDTTEQVIKTNLIGYINCAHSVLPIFKKQKEGALLNNVSIGGYIPAPYSSAYSATKFGIRGMIEGLRAEVSNYPNIHISALYPGLQRSTGNMHSSKYSGLDFKISPLAADPKVMADAMVRTAKKPKKNVYPNLSSWPLIKIYRLFPGFIGATAAAGMRLMMKKNTETDTDGNVLRPSQGPMQIYGETSLPVPSEKTKKLMLIGAAFVAGFTIVNMARKCRK</sequence>
<dbReference type="InterPro" id="IPR036291">
    <property type="entry name" value="NAD(P)-bd_dom_sf"/>
</dbReference>
<protein>
    <submittedName>
        <fullName evidence="5">Short-chain dehydrogenase</fullName>
    </submittedName>
</protein>
<dbReference type="PANTHER" id="PTHR44196">
    <property type="entry name" value="DEHYDROGENASE/REDUCTASE SDR FAMILY MEMBER 7B"/>
    <property type="match status" value="1"/>
</dbReference>
<dbReference type="PANTHER" id="PTHR44196:SF1">
    <property type="entry name" value="DEHYDROGENASE_REDUCTASE SDR FAMILY MEMBER 7B"/>
    <property type="match status" value="1"/>
</dbReference>
<keyword evidence="4" id="KW-1133">Transmembrane helix</keyword>
<keyword evidence="4" id="KW-0472">Membrane</keyword>
<evidence type="ECO:0000313" key="6">
    <source>
        <dbReference type="Proteomes" id="UP000192393"/>
    </source>
</evidence>
<dbReference type="PRINTS" id="PR00080">
    <property type="entry name" value="SDRFAMILY"/>
</dbReference>
<dbReference type="RefSeq" id="WP_084017848.1">
    <property type="nucleotide sequence ID" value="NZ_FWXS01000007.1"/>
</dbReference>
<evidence type="ECO:0000256" key="2">
    <source>
        <dbReference type="ARBA" id="ARBA00023002"/>
    </source>
</evidence>
<organism evidence="5 6">
    <name type="scientific">Moheibacter sediminis</name>
    <dbReference type="NCBI Taxonomy" id="1434700"/>
    <lineage>
        <taxon>Bacteria</taxon>
        <taxon>Pseudomonadati</taxon>
        <taxon>Bacteroidota</taxon>
        <taxon>Flavobacteriia</taxon>
        <taxon>Flavobacteriales</taxon>
        <taxon>Weeksellaceae</taxon>
        <taxon>Moheibacter</taxon>
    </lineage>
</organism>
<dbReference type="GO" id="GO:0016020">
    <property type="term" value="C:membrane"/>
    <property type="evidence" value="ECO:0007669"/>
    <property type="project" value="TreeGrafter"/>
</dbReference>
<proteinExistence type="inferred from homology"/>
<dbReference type="GO" id="GO:0016491">
    <property type="term" value="F:oxidoreductase activity"/>
    <property type="evidence" value="ECO:0007669"/>
    <property type="project" value="UniProtKB-KW"/>
</dbReference>
<dbReference type="InterPro" id="IPR002347">
    <property type="entry name" value="SDR_fam"/>
</dbReference>
<dbReference type="PROSITE" id="PS00061">
    <property type="entry name" value="ADH_SHORT"/>
    <property type="match status" value="1"/>
</dbReference>
<dbReference type="OrthoDB" id="9775296at2"/>
<feature type="transmembrane region" description="Helical" evidence="4">
    <location>
        <begin position="308"/>
        <end position="325"/>
    </location>
</feature>
<dbReference type="EMBL" id="FWXS01000007">
    <property type="protein sequence ID" value="SMC76843.1"/>
    <property type="molecule type" value="Genomic_DNA"/>
</dbReference>
<dbReference type="AlphaFoldDB" id="A0A1W2BV39"/>
<dbReference type="NCBIfam" id="NF004792">
    <property type="entry name" value="PRK06139.1"/>
    <property type="match status" value="1"/>
</dbReference>
<keyword evidence="2" id="KW-0560">Oxidoreductase</keyword>
<gene>
    <name evidence="5" type="ORF">SAMN06296427_107173</name>
</gene>
<comment type="similarity">
    <text evidence="1 3">Belongs to the short-chain dehydrogenases/reductases (SDR) family.</text>
</comment>
<keyword evidence="4" id="KW-0812">Transmembrane</keyword>
<reference evidence="5 6" key="1">
    <citation type="submission" date="2017-04" db="EMBL/GenBank/DDBJ databases">
        <authorList>
            <person name="Afonso C.L."/>
            <person name="Miller P.J."/>
            <person name="Scott M.A."/>
            <person name="Spackman E."/>
            <person name="Goraichik I."/>
            <person name="Dimitrov K.M."/>
            <person name="Suarez D.L."/>
            <person name="Swayne D.E."/>
        </authorList>
    </citation>
    <scope>NUCLEOTIDE SEQUENCE [LARGE SCALE GENOMIC DNA]</scope>
    <source>
        <strain evidence="5 6">CGMCC 1.12708</strain>
    </source>
</reference>
<dbReference type="Gene3D" id="3.40.50.720">
    <property type="entry name" value="NAD(P)-binding Rossmann-like Domain"/>
    <property type="match status" value="1"/>
</dbReference>